<evidence type="ECO:0000313" key="5">
    <source>
        <dbReference type="Proteomes" id="UP000779809"/>
    </source>
</evidence>
<sequence>MYCNNCGAVNEDKANFCVNCGAKMLAATAVVNPGAIIAGTAAPPTPAQMPPAVLPSAAPAAAWPAAPDQQAVQTSGKAVASLILALSNGLFMFFCFPLAILAVVFGHISRSEIAKSAGRLKGAGMALAGLIIGYAGLSVLPLLIIAAIAIPNLLGARVSANEAAAIGSLRNITTAAVTYQAEYPDKGYPLSLEALGTATGDQPAFIDSELASGSRSGYRFIYTPIDDNGDGMVEGYLLNADPISPGTTGKRHFFSDETGVIRVETSQMANKQSPQIE</sequence>
<accession>A0A932A6Q9</accession>
<dbReference type="Proteomes" id="UP000779809">
    <property type="component" value="Unassembled WGS sequence"/>
</dbReference>
<keyword evidence="1" id="KW-0472">Membrane</keyword>
<protein>
    <submittedName>
        <fullName evidence="4">DUF4190 domain-containing protein</fullName>
    </submittedName>
</protein>
<gene>
    <name evidence="4" type="ORF">HYX28_02965</name>
</gene>
<name>A0A932A6Q9_9BACT</name>
<dbReference type="InterPro" id="IPR025241">
    <property type="entry name" value="DUF4190"/>
</dbReference>
<feature type="transmembrane region" description="Helical" evidence="1">
    <location>
        <begin position="82"/>
        <end position="105"/>
    </location>
</feature>
<evidence type="ECO:0000259" key="3">
    <source>
        <dbReference type="Pfam" id="PF13828"/>
    </source>
</evidence>
<keyword evidence="1" id="KW-0812">Transmembrane</keyword>
<dbReference type="Gene3D" id="3.30.700.10">
    <property type="entry name" value="Glycoprotein, Type 4 Pilin"/>
    <property type="match status" value="1"/>
</dbReference>
<dbReference type="Pfam" id="PF13240">
    <property type="entry name" value="Zn_Ribbon_1"/>
    <property type="match status" value="1"/>
</dbReference>
<organism evidence="4 5">
    <name type="scientific">Candidatus Korobacter versatilis</name>
    <dbReference type="NCBI Taxonomy" id="658062"/>
    <lineage>
        <taxon>Bacteria</taxon>
        <taxon>Pseudomonadati</taxon>
        <taxon>Acidobacteriota</taxon>
        <taxon>Terriglobia</taxon>
        <taxon>Terriglobales</taxon>
        <taxon>Candidatus Korobacteraceae</taxon>
        <taxon>Candidatus Korobacter</taxon>
    </lineage>
</organism>
<dbReference type="EMBL" id="JACPNR010000004">
    <property type="protein sequence ID" value="MBI2677721.1"/>
    <property type="molecule type" value="Genomic_DNA"/>
</dbReference>
<dbReference type="AlphaFoldDB" id="A0A932A6Q9"/>
<feature type="domain" description="Zinc-ribbon" evidence="2">
    <location>
        <begin position="2"/>
        <end position="23"/>
    </location>
</feature>
<feature type="transmembrane region" description="Helical" evidence="1">
    <location>
        <begin position="126"/>
        <end position="150"/>
    </location>
</feature>
<dbReference type="InterPro" id="IPR026870">
    <property type="entry name" value="Zinc_ribbon_dom"/>
</dbReference>
<evidence type="ECO:0000259" key="2">
    <source>
        <dbReference type="Pfam" id="PF13240"/>
    </source>
</evidence>
<feature type="domain" description="DUF4190" evidence="3">
    <location>
        <begin position="78"/>
        <end position="139"/>
    </location>
</feature>
<evidence type="ECO:0000313" key="4">
    <source>
        <dbReference type="EMBL" id="MBI2677721.1"/>
    </source>
</evidence>
<proteinExistence type="predicted"/>
<keyword evidence="1" id="KW-1133">Transmembrane helix</keyword>
<reference evidence="4" key="1">
    <citation type="submission" date="2020-07" db="EMBL/GenBank/DDBJ databases">
        <title>Huge and variable diversity of episymbiotic CPR bacteria and DPANN archaea in groundwater ecosystems.</title>
        <authorList>
            <person name="He C.Y."/>
            <person name="Keren R."/>
            <person name="Whittaker M."/>
            <person name="Farag I.F."/>
            <person name="Doudna J."/>
            <person name="Cate J.H.D."/>
            <person name="Banfield J.F."/>
        </authorList>
    </citation>
    <scope>NUCLEOTIDE SEQUENCE</scope>
    <source>
        <strain evidence="4">NC_groundwater_580_Pr5_B-0.1um_64_19</strain>
    </source>
</reference>
<dbReference type="Pfam" id="PF13828">
    <property type="entry name" value="DUF4190"/>
    <property type="match status" value="1"/>
</dbReference>
<evidence type="ECO:0000256" key="1">
    <source>
        <dbReference type="SAM" id="Phobius"/>
    </source>
</evidence>
<comment type="caution">
    <text evidence="4">The sequence shown here is derived from an EMBL/GenBank/DDBJ whole genome shotgun (WGS) entry which is preliminary data.</text>
</comment>